<dbReference type="Proteomes" id="UP001058860">
    <property type="component" value="Chromosome"/>
</dbReference>
<evidence type="ECO:0000313" key="2">
    <source>
        <dbReference type="EMBL" id="UUY02508.1"/>
    </source>
</evidence>
<keyword evidence="1" id="KW-0732">Signal</keyword>
<evidence type="ECO:0008006" key="4">
    <source>
        <dbReference type="Google" id="ProtNLM"/>
    </source>
</evidence>
<dbReference type="RefSeq" id="WP_353863035.1">
    <property type="nucleotide sequence ID" value="NZ_CP088295.1"/>
</dbReference>
<accession>A0ABY5PCZ5</accession>
<proteinExistence type="predicted"/>
<name>A0ABY5PCZ5_9ACTN</name>
<gene>
    <name evidence="2" type="ORF">LRS13_17625</name>
</gene>
<dbReference type="EMBL" id="CP088295">
    <property type="protein sequence ID" value="UUY02508.1"/>
    <property type="molecule type" value="Genomic_DNA"/>
</dbReference>
<protein>
    <recommendedName>
        <fullName evidence="4">Secreted protein</fullName>
    </recommendedName>
</protein>
<evidence type="ECO:0000256" key="1">
    <source>
        <dbReference type="SAM" id="SignalP"/>
    </source>
</evidence>
<keyword evidence="3" id="KW-1185">Reference proteome</keyword>
<organism evidence="2 3">
    <name type="scientific">Svornostia abyssi</name>
    <dbReference type="NCBI Taxonomy" id="2898438"/>
    <lineage>
        <taxon>Bacteria</taxon>
        <taxon>Bacillati</taxon>
        <taxon>Actinomycetota</taxon>
        <taxon>Thermoleophilia</taxon>
        <taxon>Solirubrobacterales</taxon>
        <taxon>Baekduiaceae</taxon>
        <taxon>Svornostia</taxon>
    </lineage>
</organism>
<feature type="signal peptide" evidence="1">
    <location>
        <begin position="1"/>
        <end position="23"/>
    </location>
</feature>
<feature type="chain" id="PRO_5045386226" description="Secreted protein" evidence="1">
    <location>
        <begin position="24"/>
        <end position="117"/>
    </location>
</feature>
<sequence length="117" mass="12724">MRKGMVIPLLLVAGLGTSAPAHAKAPPKGLYECTIGGTLFGDVTITGATTYKRFGKTGTFSAKGTRVREGGVRAYKISFTKGPFKGFRGDWHKTTDGKYEIALRNPRDDFESIYCDK</sequence>
<reference evidence="3" key="1">
    <citation type="submission" date="2021-11" db="EMBL/GenBank/DDBJ databases">
        <title>Cultivation dependent microbiological survey of springs from the worlds oldest radium mine currently devoted to the extraction of radon-saturated water.</title>
        <authorList>
            <person name="Kapinusova G."/>
            <person name="Smrhova T."/>
            <person name="Strejcek M."/>
            <person name="Suman J."/>
            <person name="Jani K."/>
            <person name="Pajer P."/>
            <person name="Uhlik O."/>
        </authorList>
    </citation>
    <scope>NUCLEOTIDE SEQUENCE [LARGE SCALE GENOMIC DNA]</scope>
    <source>
        <strain evidence="3">J379</strain>
    </source>
</reference>
<evidence type="ECO:0000313" key="3">
    <source>
        <dbReference type="Proteomes" id="UP001058860"/>
    </source>
</evidence>